<keyword evidence="3" id="KW-1185">Reference proteome</keyword>
<dbReference type="KEGG" id="vg:55811603"/>
<dbReference type="Gene3D" id="3.60.21.10">
    <property type="match status" value="1"/>
</dbReference>
<keyword evidence="2" id="KW-0255">Endonuclease</keyword>
<dbReference type="Pfam" id="PF00149">
    <property type="entry name" value="Metallophos"/>
    <property type="match status" value="1"/>
</dbReference>
<dbReference type="InterPro" id="IPR050535">
    <property type="entry name" value="DNA_Repair-Maintenance_Comp"/>
</dbReference>
<evidence type="ECO:0000313" key="2">
    <source>
        <dbReference type="EMBL" id="AZU98566.1"/>
    </source>
</evidence>
<feature type="domain" description="Calcineurin-like phosphoesterase" evidence="1">
    <location>
        <begin position="1"/>
        <end position="186"/>
    </location>
</feature>
<proteinExistence type="predicted"/>
<dbReference type="PANTHER" id="PTHR30337">
    <property type="entry name" value="COMPONENT OF ATP-DEPENDENT DSDNA EXONUCLEASE"/>
    <property type="match status" value="1"/>
</dbReference>
<protein>
    <submittedName>
        <fullName evidence="2">Recombination-related endonuclease</fullName>
    </submittedName>
</protein>
<evidence type="ECO:0000259" key="1">
    <source>
        <dbReference type="Pfam" id="PF00149"/>
    </source>
</evidence>
<name>A0A3Q9R765_9CAUD</name>
<dbReference type="EMBL" id="MK278860">
    <property type="protein sequence ID" value="AZU98566.1"/>
    <property type="molecule type" value="Genomic_DNA"/>
</dbReference>
<keyword evidence="2" id="KW-0540">Nuclease</keyword>
<dbReference type="RefSeq" id="YP_009882307.1">
    <property type="nucleotide sequence ID" value="NC_049445.1"/>
</dbReference>
<keyword evidence="2" id="KW-0378">Hydrolase</keyword>
<sequence>MKFLKLGDWHLGVKQDDPWIQNIQMLGIRQAIEYSKANGINTWLQAGDVFDVRKAITHKTIEFARKLFDEIQAAGIKVIIVVGNHDMHFKEKIHPNACTELLGHLDHVVVIDTPQTINLGLDIDFIPWICDENREDIMTFIKASKSKFCMGHFELNGFYFYKGMQSHGSEPDFLKSYKRVWSGHFHTISKNKNVTYIGTPWSLTAGDENDPRGFWVFDTDTEESSFIQNDTMWHRRIDYPTQINPENYRDLSVRLYVTKVDKGLSAFETALENVVHELKVVNRVDTSSSLEVDEDVSTVKSLAELIVEYVESIEDLSTDDATAIKDMSKLLYVEATK</sequence>
<dbReference type="PANTHER" id="PTHR30337:SF8">
    <property type="entry name" value="BLL4141 PROTEIN"/>
    <property type="match status" value="1"/>
</dbReference>
<dbReference type="GO" id="GO:0004519">
    <property type="term" value="F:endonuclease activity"/>
    <property type="evidence" value="ECO:0007669"/>
    <property type="project" value="UniProtKB-KW"/>
</dbReference>
<accession>A0A3Q9R765</accession>
<dbReference type="InterPro" id="IPR029052">
    <property type="entry name" value="Metallo-depent_PP-like"/>
</dbReference>
<dbReference type="GeneID" id="55811603"/>
<dbReference type="SUPFAM" id="SSF56300">
    <property type="entry name" value="Metallo-dependent phosphatases"/>
    <property type="match status" value="1"/>
</dbReference>
<organism evidence="2 3">
    <name type="scientific">Acinetobacter phage AbTZA1</name>
    <dbReference type="NCBI Taxonomy" id="2500827"/>
    <lineage>
        <taxon>Viruses</taxon>
        <taxon>Duplodnaviria</taxon>
        <taxon>Heunggongvirae</taxon>
        <taxon>Uroviricota</taxon>
        <taxon>Caudoviricetes</taxon>
        <taxon>Pantevenvirales</taxon>
        <taxon>Straboviridae</taxon>
        <taxon>Twarogvirinae</taxon>
        <taxon>Hadassahvirus</taxon>
        <taxon>Hadassahvirus azbtza1</taxon>
    </lineage>
</organism>
<dbReference type="Proteomes" id="UP000287416">
    <property type="component" value="Segment"/>
</dbReference>
<dbReference type="InterPro" id="IPR004843">
    <property type="entry name" value="Calcineurin-like_PHP"/>
</dbReference>
<dbReference type="GO" id="GO:0016787">
    <property type="term" value="F:hydrolase activity"/>
    <property type="evidence" value="ECO:0007669"/>
    <property type="project" value="InterPro"/>
</dbReference>
<reference evidence="2 3" key="1">
    <citation type="submission" date="2018-12" db="EMBL/GenBank/DDBJ databases">
        <title>Successful treatment of antibiotic resistant microbial bone infection with bacteriophages.</title>
        <authorList>
            <person name="Nir-Paz R."/>
            <person name="Gelman D."/>
            <person name="Khouri A."/>
            <person name="Sisson B.M."/>
            <person name="Fackler J."/>
            <person name="Oren S.A."/>
            <person name="Khalifa L."/>
            <person name="Rimon A."/>
            <person name="Glazer S.C."/>
            <person name="Moses A.E."/>
            <person name="Yoram W."/>
            <person name="Schooley R.T."/>
            <person name="Hazan R."/>
        </authorList>
    </citation>
    <scope>NUCLEOTIDE SEQUENCE [LARGE SCALE GENOMIC DNA]</scope>
</reference>
<evidence type="ECO:0000313" key="3">
    <source>
        <dbReference type="Proteomes" id="UP000287416"/>
    </source>
</evidence>